<dbReference type="CDD" id="cd09917">
    <property type="entry name" value="F-box_SF"/>
    <property type="match status" value="1"/>
</dbReference>
<dbReference type="Pfam" id="PF00646">
    <property type="entry name" value="F-box"/>
    <property type="match status" value="1"/>
</dbReference>
<comment type="caution">
    <text evidence="2">The sequence shown here is derived from an EMBL/GenBank/DDBJ whole genome shotgun (WGS) entry which is preliminary data.</text>
</comment>
<dbReference type="Proteomes" id="UP000439903">
    <property type="component" value="Unassembled WGS sequence"/>
</dbReference>
<dbReference type="InterPro" id="IPR001810">
    <property type="entry name" value="F-box_dom"/>
</dbReference>
<evidence type="ECO:0000313" key="2">
    <source>
        <dbReference type="EMBL" id="KAF0453416.1"/>
    </source>
</evidence>
<dbReference type="InterPro" id="IPR036047">
    <property type="entry name" value="F-box-like_dom_sf"/>
</dbReference>
<keyword evidence="3" id="KW-1185">Reference proteome</keyword>
<dbReference type="EMBL" id="WTPW01001142">
    <property type="protein sequence ID" value="KAF0453416.1"/>
    <property type="molecule type" value="Genomic_DNA"/>
</dbReference>
<gene>
    <name evidence="2" type="ORF">F8M41_001755</name>
</gene>
<dbReference type="PROSITE" id="PS50181">
    <property type="entry name" value="FBOX"/>
    <property type="match status" value="1"/>
</dbReference>
<reference evidence="2 3" key="1">
    <citation type="journal article" date="2019" name="Environ. Microbiol.">
        <title>At the nexus of three kingdoms: the genome of the mycorrhizal fungus Gigaspora margarita provides insights into plant, endobacterial and fungal interactions.</title>
        <authorList>
            <person name="Venice F."/>
            <person name="Ghignone S."/>
            <person name="Salvioli di Fossalunga A."/>
            <person name="Amselem J."/>
            <person name="Novero M."/>
            <person name="Xianan X."/>
            <person name="Sedzielewska Toro K."/>
            <person name="Morin E."/>
            <person name="Lipzen A."/>
            <person name="Grigoriev I.V."/>
            <person name="Henrissat B."/>
            <person name="Martin F.M."/>
            <person name="Bonfante P."/>
        </authorList>
    </citation>
    <scope>NUCLEOTIDE SEQUENCE [LARGE SCALE GENOMIC DNA]</scope>
    <source>
        <strain evidence="2 3">BEG34</strain>
    </source>
</reference>
<evidence type="ECO:0000259" key="1">
    <source>
        <dbReference type="PROSITE" id="PS50181"/>
    </source>
</evidence>
<dbReference type="SUPFAM" id="SSF81383">
    <property type="entry name" value="F-box domain"/>
    <property type="match status" value="1"/>
</dbReference>
<accession>A0A8H4A7V6</accession>
<dbReference type="AlphaFoldDB" id="A0A8H4A7V6"/>
<organism evidence="2 3">
    <name type="scientific">Gigaspora margarita</name>
    <dbReference type="NCBI Taxonomy" id="4874"/>
    <lineage>
        <taxon>Eukaryota</taxon>
        <taxon>Fungi</taxon>
        <taxon>Fungi incertae sedis</taxon>
        <taxon>Mucoromycota</taxon>
        <taxon>Glomeromycotina</taxon>
        <taxon>Glomeromycetes</taxon>
        <taxon>Diversisporales</taxon>
        <taxon>Gigasporaceae</taxon>
        <taxon>Gigaspora</taxon>
    </lineage>
</organism>
<sequence>MNNNSLLSLTSEILAEICENLSPKDLYTLTIVCKKLRHFLWATSGFTQQIWRKSRVLMYSQDSISPPTGMCEQQYIWLKELGNLCHVCRTQVDKSDKHLFWEFKRLCCKPCLSNKTTSFEDLLQKNIPERLLYCLPCVDIDNIDNPSKEIFEAFLVTLPGIRGQNPHYWTSDVYEAYREFNALNDNEREEWVKKKRAEVEELNRIISEIEDKRRTELITSLMSQIIFLGKYNNPDAVRACRELWELNRSLTSQVANLLLRC</sequence>
<name>A0A8H4A7V6_GIGMA</name>
<protein>
    <submittedName>
        <fullName evidence="2">F-box domain contaning protein</fullName>
    </submittedName>
</protein>
<feature type="domain" description="F-box" evidence="1">
    <location>
        <begin position="3"/>
        <end position="54"/>
    </location>
</feature>
<proteinExistence type="predicted"/>
<dbReference type="OrthoDB" id="2322499at2759"/>
<evidence type="ECO:0000313" key="3">
    <source>
        <dbReference type="Proteomes" id="UP000439903"/>
    </source>
</evidence>